<feature type="compositionally biased region" description="Basic residues" evidence="1">
    <location>
        <begin position="76"/>
        <end position="86"/>
    </location>
</feature>
<sequence>MPTAASGEDLGWPSTGKKVGTSPTPSSAQEAIAAWDAFAAPDLEKTVSKSAEEKKESATNESRKGSEMIQIDHVLRLHQRRASGAS</sequence>
<name>C5LVJ2_PERM5</name>
<dbReference type="GeneID" id="9045095"/>
<protein>
    <submittedName>
        <fullName evidence="2">Uncharacterized protein</fullName>
    </submittedName>
</protein>
<dbReference type="AlphaFoldDB" id="C5LVJ2"/>
<evidence type="ECO:0000313" key="3">
    <source>
        <dbReference type="Proteomes" id="UP000007800"/>
    </source>
</evidence>
<feature type="compositionally biased region" description="Basic and acidic residues" evidence="1">
    <location>
        <begin position="44"/>
        <end position="66"/>
    </location>
</feature>
<proteinExistence type="predicted"/>
<organism evidence="3">
    <name type="scientific">Perkinsus marinus (strain ATCC 50983 / TXsc)</name>
    <dbReference type="NCBI Taxonomy" id="423536"/>
    <lineage>
        <taxon>Eukaryota</taxon>
        <taxon>Sar</taxon>
        <taxon>Alveolata</taxon>
        <taxon>Perkinsozoa</taxon>
        <taxon>Perkinsea</taxon>
        <taxon>Perkinsida</taxon>
        <taxon>Perkinsidae</taxon>
        <taxon>Perkinsus</taxon>
    </lineage>
</organism>
<dbReference type="RefSeq" id="XP_002766523.1">
    <property type="nucleotide sequence ID" value="XM_002766477.1"/>
</dbReference>
<gene>
    <name evidence="2" type="ORF">Pmar_PMAR000613</name>
</gene>
<dbReference type="Proteomes" id="UP000007800">
    <property type="component" value="Unassembled WGS sequence"/>
</dbReference>
<dbReference type="InParanoid" id="C5LVJ2"/>
<evidence type="ECO:0000256" key="1">
    <source>
        <dbReference type="SAM" id="MobiDB-lite"/>
    </source>
</evidence>
<keyword evidence="3" id="KW-1185">Reference proteome</keyword>
<reference evidence="2 3" key="1">
    <citation type="submission" date="2008-07" db="EMBL/GenBank/DDBJ databases">
        <authorList>
            <person name="El-Sayed N."/>
            <person name="Caler E."/>
            <person name="Inman J."/>
            <person name="Amedeo P."/>
            <person name="Hass B."/>
            <person name="Wortman J."/>
        </authorList>
    </citation>
    <scope>NUCLEOTIDE SEQUENCE [LARGE SCALE GENOMIC DNA]</scope>
    <source>
        <strain evidence="3">ATCC 50983 / TXsc</strain>
    </source>
</reference>
<feature type="region of interest" description="Disordered" evidence="1">
    <location>
        <begin position="1"/>
        <end position="28"/>
    </location>
</feature>
<accession>C5LVJ2</accession>
<dbReference type="EMBL" id="GG685911">
    <property type="protein sequence ID" value="EEQ99240.1"/>
    <property type="molecule type" value="Genomic_DNA"/>
</dbReference>
<evidence type="ECO:0000313" key="2">
    <source>
        <dbReference type="EMBL" id="EEQ99240.1"/>
    </source>
</evidence>
<feature type="region of interest" description="Disordered" evidence="1">
    <location>
        <begin position="44"/>
        <end position="86"/>
    </location>
</feature>